<dbReference type="InterPro" id="IPR006176">
    <property type="entry name" value="3-OHacyl-CoA_DH_NAD-bd"/>
</dbReference>
<dbReference type="PANTHER" id="PTHR48075:SF1">
    <property type="entry name" value="LAMBDA-CRYSTALLIN HOMOLOG"/>
    <property type="match status" value="1"/>
</dbReference>
<comment type="pathway">
    <text evidence="2">Lipid metabolism; butanoate metabolism.</text>
</comment>
<dbReference type="Pfam" id="PF02737">
    <property type="entry name" value="3HCDH_N"/>
    <property type="match status" value="1"/>
</dbReference>
<evidence type="ECO:0000256" key="1">
    <source>
        <dbReference type="ARBA" id="ARBA00004496"/>
    </source>
</evidence>
<evidence type="ECO:0000256" key="3">
    <source>
        <dbReference type="ARBA" id="ARBA00009463"/>
    </source>
</evidence>
<dbReference type="InterPro" id="IPR008927">
    <property type="entry name" value="6-PGluconate_DH-like_C_sf"/>
</dbReference>
<accession>A0ABW1FQA2</accession>
<feature type="domain" description="3-hydroxyacyl-CoA dehydrogenase NAD binding" evidence="12">
    <location>
        <begin position="9"/>
        <end position="186"/>
    </location>
</feature>
<dbReference type="Pfam" id="PF00725">
    <property type="entry name" value="3HCDH"/>
    <property type="match status" value="1"/>
</dbReference>
<evidence type="ECO:0000256" key="5">
    <source>
        <dbReference type="ARBA" id="ARBA00022490"/>
    </source>
</evidence>
<dbReference type="InterPro" id="IPR022694">
    <property type="entry name" value="3-OHacyl-CoA_DH"/>
</dbReference>
<keyword evidence="7" id="KW-0560">Oxidoreductase</keyword>
<evidence type="ECO:0000313" key="14">
    <source>
        <dbReference type="Proteomes" id="UP001596241"/>
    </source>
</evidence>
<dbReference type="EC" id="1.1.1.45" evidence="9"/>
<evidence type="ECO:0000256" key="6">
    <source>
        <dbReference type="ARBA" id="ARBA00022553"/>
    </source>
</evidence>
<comment type="caution">
    <text evidence="13">The sequence shown here is derived from an EMBL/GenBank/DDBJ whole genome shotgun (WGS) entry which is preliminary data.</text>
</comment>
<dbReference type="Gene3D" id="1.10.1040.10">
    <property type="entry name" value="N-(1-d-carboxylethyl)-l-norvaline Dehydrogenase, domain 2"/>
    <property type="match status" value="1"/>
</dbReference>
<dbReference type="RefSeq" id="WP_345085718.1">
    <property type="nucleotide sequence ID" value="NZ_BAAAWG010000009.1"/>
</dbReference>
<keyword evidence="8" id="KW-0520">NAD</keyword>
<keyword evidence="14" id="KW-1185">Reference proteome</keyword>
<feature type="domain" description="3-hydroxyacyl-CoA dehydrogenase C-terminal" evidence="11">
    <location>
        <begin position="191"/>
        <end position="289"/>
    </location>
</feature>
<dbReference type="Gene3D" id="3.40.50.720">
    <property type="entry name" value="NAD(P)-binding Rossmann-like Domain"/>
    <property type="match status" value="1"/>
</dbReference>
<evidence type="ECO:0000259" key="11">
    <source>
        <dbReference type="Pfam" id="PF00725"/>
    </source>
</evidence>
<comment type="subunit">
    <text evidence="4">Homodimer.</text>
</comment>
<dbReference type="InterPro" id="IPR036291">
    <property type="entry name" value="NAD(P)-bd_dom_sf"/>
</dbReference>
<evidence type="ECO:0000256" key="9">
    <source>
        <dbReference type="ARBA" id="ARBA00038962"/>
    </source>
</evidence>
<evidence type="ECO:0000256" key="8">
    <source>
        <dbReference type="ARBA" id="ARBA00023027"/>
    </source>
</evidence>
<comment type="subcellular location">
    <subcellularLocation>
        <location evidence="1">Cytoplasm</location>
    </subcellularLocation>
</comment>
<proteinExistence type="inferred from homology"/>
<dbReference type="EMBL" id="JBHSPW010000013">
    <property type="protein sequence ID" value="MFC5896127.1"/>
    <property type="molecule type" value="Genomic_DNA"/>
</dbReference>
<dbReference type="SUPFAM" id="SSF48179">
    <property type="entry name" value="6-phosphogluconate dehydrogenase C-terminal domain-like"/>
    <property type="match status" value="1"/>
</dbReference>
<evidence type="ECO:0000313" key="13">
    <source>
        <dbReference type="EMBL" id="MFC5896127.1"/>
    </source>
</evidence>
<comment type="similarity">
    <text evidence="3">Belongs to the 3-hydroxyacyl-CoA dehydrogenase family.</text>
</comment>
<dbReference type="Proteomes" id="UP001596241">
    <property type="component" value="Unassembled WGS sequence"/>
</dbReference>
<reference evidence="14" key="1">
    <citation type="journal article" date="2019" name="Int. J. Syst. Evol. Microbiol.">
        <title>The Global Catalogue of Microorganisms (GCM) 10K type strain sequencing project: providing services to taxonomists for standard genome sequencing and annotation.</title>
        <authorList>
            <consortium name="The Broad Institute Genomics Platform"/>
            <consortium name="The Broad Institute Genome Sequencing Center for Infectious Disease"/>
            <person name="Wu L."/>
            <person name="Ma J."/>
        </authorList>
    </citation>
    <scope>NUCLEOTIDE SEQUENCE [LARGE SCALE GENOMIC DNA]</scope>
    <source>
        <strain evidence="14">CGMCC 1.15809</strain>
    </source>
</reference>
<evidence type="ECO:0000256" key="4">
    <source>
        <dbReference type="ARBA" id="ARBA00011738"/>
    </source>
</evidence>
<dbReference type="InterPro" id="IPR013328">
    <property type="entry name" value="6PGD_dom2"/>
</dbReference>
<evidence type="ECO:0000256" key="7">
    <source>
        <dbReference type="ARBA" id="ARBA00023002"/>
    </source>
</evidence>
<keyword evidence="5" id="KW-0963">Cytoplasm</keyword>
<gene>
    <name evidence="13" type="ORF">ACFP3M_25360</name>
</gene>
<organism evidence="13 14">
    <name type="scientific">Streptomyces ramulosus</name>
    <dbReference type="NCBI Taxonomy" id="47762"/>
    <lineage>
        <taxon>Bacteria</taxon>
        <taxon>Bacillati</taxon>
        <taxon>Actinomycetota</taxon>
        <taxon>Actinomycetes</taxon>
        <taxon>Kitasatosporales</taxon>
        <taxon>Streptomycetaceae</taxon>
        <taxon>Streptomyces</taxon>
    </lineage>
</organism>
<protein>
    <recommendedName>
        <fullName evidence="10">L-gulonate 3-dehydrogenase</fullName>
        <ecNumber evidence="9">1.1.1.45</ecNumber>
    </recommendedName>
    <alternativeName>
        <fullName evidence="10">L-gulonate 3-dehydrogenase</fullName>
    </alternativeName>
</protein>
<dbReference type="PANTHER" id="PTHR48075">
    <property type="entry name" value="3-HYDROXYACYL-COA DEHYDROGENASE FAMILY PROTEIN"/>
    <property type="match status" value="1"/>
</dbReference>
<dbReference type="InterPro" id="IPR006108">
    <property type="entry name" value="3HC_DH_C"/>
</dbReference>
<keyword evidence="6" id="KW-0597">Phosphoprotein</keyword>
<evidence type="ECO:0000256" key="2">
    <source>
        <dbReference type="ARBA" id="ARBA00005086"/>
    </source>
</evidence>
<dbReference type="PIRSF" id="PIRSF000105">
    <property type="entry name" value="HCDH"/>
    <property type="match status" value="1"/>
</dbReference>
<dbReference type="SUPFAM" id="SSF51735">
    <property type="entry name" value="NAD(P)-binding Rossmann-fold domains"/>
    <property type="match status" value="1"/>
</dbReference>
<name>A0ABW1FQA2_9ACTN</name>
<evidence type="ECO:0000259" key="12">
    <source>
        <dbReference type="Pfam" id="PF02737"/>
    </source>
</evidence>
<sequence>MTESEHLRVVIVGAGRMGQGIALAFLAAGRDVTLADVKETDEDRTGYQRAAERTVLDRLAERRAPVPGRAPRLTVCGRATAAAHLARADVVFEAVPEVLEIKRSVLSWVDAAAADRAVIASTTSTFLVTDLAELVGDGSRVVNAHWLNPAELMPLVEISRSERTDPGQVSRLTGLLTEIGKVPVVCGPTAGYIVPRLQVLVMNEAARMVEEGVASAADIDRAVRAGFGPRFSVLGPLEFIDWGGGDTLYYASRYLAAELGDRFRAPAVVEENMADRRRGLQDGAGFYRYAPEDVPAYRAGREREFEELLRLRESALRAGAPFPERPAAPPDHG</sequence>
<evidence type="ECO:0000256" key="10">
    <source>
        <dbReference type="ARBA" id="ARBA00042709"/>
    </source>
</evidence>